<keyword evidence="3" id="KW-1185">Reference proteome</keyword>
<name>A0ABR2Z2H7_9CHLO</name>
<proteinExistence type="predicted"/>
<feature type="region of interest" description="Disordered" evidence="1">
    <location>
        <begin position="37"/>
        <end position="72"/>
    </location>
</feature>
<sequence length="232" mass="24980">MNLMGRKMIKEDEAEEAASVDADGVDDSHELAKQLFDDLLDDSQDDPWSDPSWIGSNLAEPPSISQPKQSAPSTLDKLRSWIARLLSGGGGVKDTTAKLIEDVCALKRLQRDAFEQLLRLSERLDEVERESDSSGVGSTAGTTLLASAGGRKRTAAGTSGRSQVHVSGQVVYGREYLSLEAGRGESGFDEDNYQPPAMHVNLSTVSQDTTKEKASQSPPAISDEQMSLMGTH</sequence>
<feature type="compositionally biased region" description="Acidic residues" evidence="1">
    <location>
        <begin position="38"/>
        <end position="48"/>
    </location>
</feature>
<gene>
    <name evidence="2" type="ORF">WJX75_008088</name>
</gene>
<accession>A0ABR2Z2H7</accession>
<feature type="compositionally biased region" description="Polar residues" evidence="1">
    <location>
        <begin position="215"/>
        <end position="232"/>
    </location>
</feature>
<feature type="compositionally biased region" description="Polar residues" evidence="1">
    <location>
        <begin position="133"/>
        <end position="145"/>
    </location>
</feature>
<feature type="compositionally biased region" description="Polar residues" evidence="1">
    <location>
        <begin position="63"/>
        <end position="72"/>
    </location>
</feature>
<dbReference type="EMBL" id="JALJOT010000002">
    <property type="protein sequence ID" value="KAK9917779.1"/>
    <property type="molecule type" value="Genomic_DNA"/>
</dbReference>
<feature type="region of interest" description="Disordered" evidence="1">
    <location>
        <begin position="129"/>
        <end position="161"/>
    </location>
</feature>
<evidence type="ECO:0000313" key="2">
    <source>
        <dbReference type="EMBL" id="KAK9917779.1"/>
    </source>
</evidence>
<evidence type="ECO:0000313" key="3">
    <source>
        <dbReference type="Proteomes" id="UP001491310"/>
    </source>
</evidence>
<reference evidence="2 3" key="1">
    <citation type="journal article" date="2024" name="Nat. Commun.">
        <title>Phylogenomics reveals the evolutionary origins of lichenization in chlorophyte algae.</title>
        <authorList>
            <person name="Puginier C."/>
            <person name="Libourel C."/>
            <person name="Otte J."/>
            <person name="Skaloud P."/>
            <person name="Haon M."/>
            <person name="Grisel S."/>
            <person name="Petersen M."/>
            <person name="Berrin J.G."/>
            <person name="Delaux P.M."/>
            <person name="Dal Grande F."/>
            <person name="Keller J."/>
        </authorList>
    </citation>
    <scope>NUCLEOTIDE SEQUENCE [LARGE SCALE GENOMIC DNA]</scope>
    <source>
        <strain evidence="2 3">SAG 216-7</strain>
    </source>
</reference>
<feature type="region of interest" description="Disordered" evidence="1">
    <location>
        <begin position="183"/>
        <end position="232"/>
    </location>
</feature>
<comment type="caution">
    <text evidence="2">The sequence shown here is derived from an EMBL/GenBank/DDBJ whole genome shotgun (WGS) entry which is preliminary data.</text>
</comment>
<dbReference type="Proteomes" id="UP001491310">
    <property type="component" value="Unassembled WGS sequence"/>
</dbReference>
<evidence type="ECO:0000256" key="1">
    <source>
        <dbReference type="SAM" id="MobiDB-lite"/>
    </source>
</evidence>
<feature type="region of interest" description="Disordered" evidence="1">
    <location>
        <begin position="1"/>
        <end position="25"/>
    </location>
</feature>
<protein>
    <submittedName>
        <fullName evidence="2">Uncharacterized protein</fullName>
    </submittedName>
</protein>
<organism evidence="2 3">
    <name type="scientific">Coccomyxa subellipsoidea</name>
    <dbReference type="NCBI Taxonomy" id="248742"/>
    <lineage>
        <taxon>Eukaryota</taxon>
        <taxon>Viridiplantae</taxon>
        <taxon>Chlorophyta</taxon>
        <taxon>core chlorophytes</taxon>
        <taxon>Trebouxiophyceae</taxon>
        <taxon>Trebouxiophyceae incertae sedis</taxon>
        <taxon>Coccomyxaceae</taxon>
        <taxon>Coccomyxa</taxon>
    </lineage>
</organism>